<dbReference type="InterPro" id="IPR049468">
    <property type="entry name" value="Restrct_endonuc-II-like_dom"/>
</dbReference>
<evidence type="ECO:0000259" key="4">
    <source>
        <dbReference type="Pfam" id="PF18741"/>
    </source>
</evidence>
<dbReference type="InterPro" id="IPR047187">
    <property type="entry name" value="SF1_C_Upf1"/>
</dbReference>
<dbReference type="Pfam" id="PF18741">
    <property type="entry name" value="MTES_1575"/>
    <property type="match status" value="1"/>
</dbReference>
<dbReference type="Pfam" id="PF13087">
    <property type="entry name" value="AAA_12"/>
    <property type="match status" value="1"/>
</dbReference>
<name>A0A1T4WS70_9MICO</name>
<evidence type="ECO:0000259" key="3">
    <source>
        <dbReference type="Pfam" id="PF13087"/>
    </source>
</evidence>
<dbReference type="Pfam" id="PF13086">
    <property type="entry name" value="AAA_11"/>
    <property type="match status" value="2"/>
</dbReference>
<dbReference type="RefSeq" id="WP_078712939.1">
    <property type="nucleotide sequence ID" value="NZ_FUYG01000001.1"/>
</dbReference>
<dbReference type="Pfam" id="PF13195">
    <property type="entry name" value="DUF4011"/>
    <property type="match status" value="1"/>
</dbReference>
<dbReference type="Proteomes" id="UP000189735">
    <property type="component" value="Unassembled WGS sequence"/>
</dbReference>
<evidence type="ECO:0000313" key="5">
    <source>
        <dbReference type="EMBL" id="SKA79461.1"/>
    </source>
</evidence>
<dbReference type="CDD" id="cd18808">
    <property type="entry name" value="SF1_C_Upf1"/>
    <property type="match status" value="1"/>
</dbReference>
<dbReference type="InterPro" id="IPR041677">
    <property type="entry name" value="DNA2/NAM7_AAA_11"/>
</dbReference>
<dbReference type="InterPro" id="IPR045055">
    <property type="entry name" value="DNA2/NAM7-like"/>
</dbReference>
<dbReference type="PANTHER" id="PTHR10887">
    <property type="entry name" value="DNA2/NAM7 HELICASE FAMILY"/>
    <property type="match status" value="1"/>
</dbReference>
<dbReference type="PANTHER" id="PTHR10887:SF530">
    <property type="entry name" value="SUPERFAMILY I DNA HELICASES"/>
    <property type="match status" value="1"/>
</dbReference>
<dbReference type="SUPFAM" id="SSF52540">
    <property type="entry name" value="P-loop containing nucleoside triphosphate hydrolases"/>
    <property type="match status" value="1"/>
</dbReference>
<feature type="domain" description="Restriction endonuclease type II-like" evidence="4">
    <location>
        <begin position="1324"/>
        <end position="1418"/>
    </location>
</feature>
<feature type="domain" description="DNA2/NAM7 helicase-like C-terminal" evidence="3">
    <location>
        <begin position="1069"/>
        <end position="1270"/>
    </location>
</feature>
<dbReference type="Gene3D" id="3.40.50.300">
    <property type="entry name" value="P-loop containing nucleotide triphosphate hydrolases"/>
    <property type="match status" value="3"/>
</dbReference>
<feature type="compositionally biased region" description="Acidic residues" evidence="1">
    <location>
        <begin position="21"/>
        <end position="31"/>
    </location>
</feature>
<dbReference type="InterPro" id="IPR041679">
    <property type="entry name" value="DNA2/NAM7-like_C"/>
</dbReference>
<evidence type="ECO:0000313" key="6">
    <source>
        <dbReference type="Proteomes" id="UP000189735"/>
    </source>
</evidence>
<dbReference type="InterPro" id="IPR025103">
    <property type="entry name" value="DUF4011"/>
</dbReference>
<feature type="domain" description="DNA2/NAM7 helicase helicase" evidence="2">
    <location>
        <begin position="362"/>
        <end position="446"/>
    </location>
</feature>
<accession>A0A1T4WS70</accession>
<evidence type="ECO:0000259" key="2">
    <source>
        <dbReference type="Pfam" id="PF13086"/>
    </source>
</evidence>
<sequence>MTNNTGEPVRRAPRHAAPIIDGDEPTPDEPLADAPVEDAPNQDAPPVGEPVHDAAIDPEDAAILSRLERNDDSPARVRNWKRDLLDLTLRNPLLNMPRTQKVLDLVVPPGLLPSIDDAVHAGRKLRLSSGLDASGRKRVDGIDSHTPLAHDELSAVFRTSRTLFSQLDDEKHRKQLRAMKREAESLEQETGSNYLYLTLGTLIHTRPDGREARAPLFLLPVRLTGGLSFTPYFLAAEGDDLATPNLCLLQWFETTQGLDLSELREPAIDDSGLAIEAVFDGIRRQLAEAELPYRLEESVSLAILRFSTFQIWKDLERNWRSLLSNPVVRHLVERPGETFIEPAGKERPEIDEAGLRLPIAADGSQMAAVVRATSGQSFVLEGPPGTGKSQTITNLIAHALTEGKTVLFVAEKQAALEVVKRRLDAIGLGAFSLELHGAKQSMNTIREQLRESLRLRVPTDPHAWALADTRLRSAIAELERHPTRVHSPNALGYTVWSAYDALATLGEGPTAAVPATWLTTTPAESPTILTRDFRDAAQRFGLRAGHPWLIAGATDPAQLQVAPVTDSLRDLAAVRPRLDELSPEARLALGDLRPATELPVASRLLEARSRGLLPETDALATIDRSSWREASDALRAGLADYLERHAAVLANSSAAAIEAPKLDEWAERSAALDAAWFLPELRRRSIRAGLRPLLRVGFEPSGKAVTPLLVALQAARSDAQELQRQAAALAGLVLPAGWQPYAPDAKNVLDTAVRTSLGSVWLAKRTPRAWGWISNARESGEADTAVRDGAIVRDIDASWNRWLAAIGATGLTVRQWAHGRDWVSAWATDEVAWLIDVRATGLLQLQRFAETRRQLEHLRELGLAGFSTQLATGQIEAADASEALLRGLAIASLDERLEAMQLDSFDGDAQDRSVSAYRDQGALVREQLRSELASELLAARPFDADELRGEVAELARQIERKRGGLAFREVARRYPRALTSIVPVFLMSPGSVAHFLDPDSIEFDLVIFDEASQIRVPQAIGAMGRGKAVIVVGDSKQMPPTRIMQVDATGPDTPAPERDEPLVVEDLESILTESVESGLPQLWLNWHYRSQDESLIAFSNAAYYGNKLVSLPSPSSAGAGGGTSAGTGLSWRRVDGVFDRGRTRTNEVEAQAIVDEIVSRLRAPATMRESIGVVCFNVQQRDLILDKLEDSTDPVIQKALLAAPGSELFVKNLENVQGDERDTILFSLAFSKDPDTAVLPLNFGPLNLPGGERRLNVAVTRAKRQVVLFSSFDAADIQLTRSRAQGIADLKAYLNFAATRSVDALPGGRRGGAQDAVAGNHGRFVDEIAAALRDRGLEVETGLGLSSFTVDLAVRRPGQASWAVAVMVDGPGWASRATVSDRDGAPNLLVDVMSWPAVIRAWLPAWIRDRSALIARIVVAVDHPASARLPDADAAQAVREAGKAADRAAADAAAEKAFPTAVSTSTLARELPVFEPADDSAIHPQSALETADAAQLIESVAASILEAEGPIPVDRLVGAIARRFDYSRVGDAKRSLLQQTVHDAFTISSDGFVWPAALDASTWRGARRTSSSADRPVTDVSPQEISNAIELLLAESLSIDSDELLRETASVLGYSRLTEQTRTWIERGLALALSENRARREGTRLVRPQ</sequence>
<dbReference type="InterPro" id="IPR027417">
    <property type="entry name" value="P-loop_NTPase"/>
</dbReference>
<organism evidence="5 6">
    <name type="scientific">Agreia bicolorata</name>
    <dbReference type="NCBI Taxonomy" id="110935"/>
    <lineage>
        <taxon>Bacteria</taxon>
        <taxon>Bacillati</taxon>
        <taxon>Actinomycetota</taxon>
        <taxon>Actinomycetes</taxon>
        <taxon>Micrococcales</taxon>
        <taxon>Microbacteriaceae</taxon>
        <taxon>Agreia</taxon>
    </lineage>
</organism>
<dbReference type="GO" id="GO:0004386">
    <property type="term" value="F:helicase activity"/>
    <property type="evidence" value="ECO:0007669"/>
    <property type="project" value="InterPro"/>
</dbReference>
<feature type="region of interest" description="Disordered" evidence="1">
    <location>
        <begin position="1"/>
        <end position="53"/>
    </location>
</feature>
<protein>
    <submittedName>
        <fullName evidence="5">Part of AAA domain-containing protein</fullName>
    </submittedName>
</protein>
<proteinExistence type="predicted"/>
<feature type="domain" description="DNA2/NAM7 helicase helicase" evidence="2">
    <location>
        <begin position="1002"/>
        <end position="1042"/>
    </location>
</feature>
<gene>
    <name evidence="5" type="ORF">SAMN06295879_0062</name>
</gene>
<dbReference type="EMBL" id="FUYG01000001">
    <property type="protein sequence ID" value="SKA79461.1"/>
    <property type="molecule type" value="Genomic_DNA"/>
</dbReference>
<reference evidence="6" key="1">
    <citation type="submission" date="2017-02" db="EMBL/GenBank/DDBJ databases">
        <authorList>
            <person name="Varghese N."/>
            <person name="Submissions S."/>
        </authorList>
    </citation>
    <scope>NUCLEOTIDE SEQUENCE [LARGE SCALE GENOMIC DNA]</scope>
    <source>
        <strain evidence="6">VKM Ac-2052</strain>
    </source>
</reference>
<evidence type="ECO:0000256" key="1">
    <source>
        <dbReference type="SAM" id="MobiDB-lite"/>
    </source>
</evidence>